<gene>
    <name evidence="3" type="ORF">EJ03DRAFT_379167</name>
</gene>
<dbReference type="OrthoDB" id="5376140at2759"/>
<dbReference type="Gene3D" id="2.30.30.490">
    <property type="match status" value="1"/>
</dbReference>
<dbReference type="GO" id="GO:0044027">
    <property type="term" value="P:negative regulation of gene expression via chromosomal CpG island methylation"/>
    <property type="evidence" value="ECO:0007669"/>
    <property type="project" value="TreeGrafter"/>
</dbReference>
<accession>A0A6G1KSZ1</accession>
<evidence type="ECO:0000259" key="2">
    <source>
        <dbReference type="PROSITE" id="PS51038"/>
    </source>
</evidence>
<dbReference type="EMBL" id="ML995967">
    <property type="protein sequence ID" value="KAF2763751.1"/>
    <property type="molecule type" value="Genomic_DNA"/>
</dbReference>
<dbReference type="PANTHER" id="PTHR10629">
    <property type="entry name" value="CYTOSINE-SPECIFIC METHYLTRANSFERASE"/>
    <property type="match status" value="1"/>
</dbReference>
<evidence type="ECO:0000313" key="4">
    <source>
        <dbReference type="Proteomes" id="UP000799436"/>
    </source>
</evidence>
<feature type="domain" description="BAH" evidence="2">
    <location>
        <begin position="422"/>
        <end position="539"/>
    </location>
</feature>
<evidence type="ECO:0000256" key="1">
    <source>
        <dbReference type="SAM" id="MobiDB-lite"/>
    </source>
</evidence>
<dbReference type="InterPro" id="IPR050390">
    <property type="entry name" value="C5-Methyltransferase"/>
</dbReference>
<dbReference type="InterPro" id="IPR043151">
    <property type="entry name" value="BAH_sf"/>
</dbReference>
<dbReference type="GO" id="GO:0005634">
    <property type="term" value="C:nucleus"/>
    <property type="evidence" value="ECO:0007669"/>
    <property type="project" value="TreeGrafter"/>
</dbReference>
<dbReference type="InterPro" id="IPR029063">
    <property type="entry name" value="SAM-dependent_MTases_sf"/>
</dbReference>
<dbReference type="Pfam" id="PF25423">
    <property type="entry name" value="DUF7893"/>
    <property type="match status" value="1"/>
</dbReference>
<dbReference type="AlphaFoldDB" id="A0A6G1KSZ1"/>
<sequence>MADSRSIFIVYSSGESSDTGFGPRKRRCISGSSGSSDRSKVENVDTDPTSLDEQYAKGTAPARKEQVLRRRQVTHVTVPGPAYPRSQYMCDVLSAPVPEHEALPLLQGAHNAVHADAYDETGYVFVHLEDFAIYRTNSKPQAVEQDLREGAKRKPVRGSHAYELIGLHQLQVHKGPGELLFDGVLSCGSERRYVQGVPFSTLSIDYDGEAGINTCIFVQSQLAKRHHPTIWYQLGMPAQEYARFYNPFQWLAQFTRYFVDYLMDAEYVGLQHFHSAFYENLQHIYAGKDGFDAWLRSAPLLCGRRDFRATVNANISFLWKECYGLAKPDNEGLLQQPLWGAVDELQLTSIPRQQHKKTHTVVTPYAYNSFKHMYFADRLEVTTPEPAISRQMARRKLELGLTPLSTGYESCPHYVIAHKPFQVLQSGDVVTLRPDKNGPWKSKAAAWYGYVQQVRDTPEKELHILWLYDPRDTTIGTATYLFKNELFLSDNCDDRPLSDIIGKVDVEWFGKPAAAYGLFVRQKFRTVYEEDTNDFVSLKQSDFSCGCGQKTPAFTECAQSHSGVDVSRSQAAKLRGMGIFCGGGSLDRGLEDGGAVEFKYAIDWAERALHTYRANCRNAEDVNFWLGSINDYHAKALSVVDPPATTLTLPDRQTLVKSKNLSIPRRPLQSIFTMMPSHNTTSQPTLIQDYTTLNLISFVRAETTILQDACDHLTSRQAIQVRVQQRLRSICRYLHSIFRALKIHTPVSRAVLNPSFKPPLFFRFIELISEGGDQDLSYSRKQLVKVLSDAVEQRGPFGCELGSKGEKEVWQDFHQAINAAVRLYGYSHEEVGVFIGYVKGLHAVVAERRDIGDLRFYGSQERPTAVTRLARTVWDNVK</sequence>
<keyword evidence="4" id="KW-1185">Reference proteome</keyword>
<dbReference type="PANTHER" id="PTHR10629:SF54">
    <property type="entry name" value="DNA METHYLTRANSFERASE DIM-2"/>
    <property type="match status" value="1"/>
</dbReference>
<dbReference type="Proteomes" id="UP000799436">
    <property type="component" value="Unassembled WGS sequence"/>
</dbReference>
<dbReference type="GO" id="GO:0003682">
    <property type="term" value="F:chromatin binding"/>
    <property type="evidence" value="ECO:0007669"/>
    <property type="project" value="InterPro"/>
</dbReference>
<evidence type="ECO:0000313" key="3">
    <source>
        <dbReference type="EMBL" id="KAF2763751.1"/>
    </source>
</evidence>
<dbReference type="SUPFAM" id="SSF53335">
    <property type="entry name" value="S-adenosyl-L-methionine-dependent methyltransferases"/>
    <property type="match status" value="1"/>
</dbReference>
<dbReference type="InterPro" id="IPR001025">
    <property type="entry name" value="BAH_dom"/>
</dbReference>
<dbReference type="GO" id="GO:0003677">
    <property type="term" value="F:DNA binding"/>
    <property type="evidence" value="ECO:0007669"/>
    <property type="project" value="TreeGrafter"/>
</dbReference>
<name>A0A6G1KSZ1_9PEZI</name>
<dbReference type="Gene3D" id="3.40.50.150">
    <property type="entry name" value="Vaccinia Virus protein VP39"/>
    <property type="match status" value="1"/>
</dbReference>
<proteinExistence type="predicted"/>
<dbReference type="InterPro" id="IPR057215">
    <property type="entry name" value="DUF7893"/>
</dbReference>
<organism evidence="3 4">
    <name type="scientific">Teratosphaeria nubilosa</name>
    <dbReference type="NCBI Taxonomy" id="161662"/>
    <lineage>
        <taxon>Eukaryota</taxon>
        <taxon>Fungi</taxon>
        <taxon>Dikarya</taxon>
        <taxon>Ascomycota</taxon>
        <taxon>Pezizomycotina</taxon>
        <taxon>Dothideomycetes</taxon>
        <taxon>Dothideomycetidae</taxon>
        <taxon>Mycosphaerellales</taxon>
        <taxon>Teratosphaeriaceae</taxon>
        <taxon>Teratosphaeria</taxon>
    </lineage>
</organism>
<dbReference type="GO" id="GO:0003886">
    <property type="term" value="F:DNA (cytosine-5-)-methyltransferase activity"/>
    <property type="evidence" value="ECO:0007669"/>
    <property type="project" value="TreeGrafter"/>
</dbReference>
<protein>
    <recommendedName>
        <fullName evidence="2">BAH domain-containing protein</fullName>
    </recommendedName>
</protein>
<feature type="region of interest" description="Disordered" evidence="1">
    <location>
        <begin position="13"/>
        <end position="62"/>
    </location>
</feature>
<dbReference type="PROSITE" id="PS51038">
    <property type="entry name" value="BAH"/>
    <property type="match status" value="1"/>
</dbReference>
<reference evidence="3" key="1">
    <citation type="journal article" date="2020" name="Stud. Mycol.">
        <title>101 Dothideomycetes genomes: a test case for predicting lifestyles and emergence of pathogens.</title>
        <authorList>
            <person name="Haridas S."/>
            <person name="Albert R."/>
            <person name="Binder M."/>
            <person name="Bloem J."/>
            <person name="Labutti K."/>
            <person name="Salamov A."/>
            <person name="Andreopoulos B."/>
            <person name="Baker S."/>
            <person name="Barry K."/>
            <person name="Bills G."/>
            <person name="Bluhm B."/>
            <person name="Cannon C."/>
            <person name="Castanera R."/>
            <person name="Culley D."/>
            <person name="Daum C."/>
            <person name="Ezra D."/>
            <person name="Gonzalez J."/>
            <person name="Henrissat B."/>
            <person name="Kuo A."/>
            <person name="Liang C."/>
            <person name="Lipzen A."/>
            <person name="Lutzoni F."/>
            <person name="Magnuson J."/>
            <person name="Mondo S."/>
            <person name="Nolan M."/>
            <person name="Ohm R."/>
            <person name="Pangilinan J."/>
            <person name="Park H.-J."/>
            <person name="Ramirez L."/>
            <person name="Alfaro M."/>
            <person name="Sun H."/>
            <person name="Tritt A."/>
            <person name="Yoshinaga Y."/>
            <person name="Zwiers L.-H."/>
            <person name="Turgeon B."/>
            <person name="Goodwin S."/>
            <person name="Spatafora J."/>
            <person name="Crous P."/>
            <person name="Grigoriev I."/>
        </authorList>
    </citation>
    <scope>NUCLEOTIDE SEQUENCE</scope>
    <source>
        <strain evidence="3">CBS 116005</strain>
    </source>
</reference>